<accession>A0ABP6LQR1</accession>
<comment type="caution">
    <text evidence="5">The sequence shown here is derived from an EMBL/GenBank/DDBJ whole genome shotgun (WGS) entry which is preliminary data.</text>
</comment>
<proteinExistence type="inferred from homology"/>
<dbReference type="Proteomes" id="UP001500236">
    <property type="component" value="Unassembled WGS sequence"/>
</dbReference>
<evidence type="ECO:0000313" key="5">
    <source>
        <dbReference type="EMBL" id="GAA3056235.1"/>
    </source>
</evidence>
<reference evidence="6" key="1">
    <citation type="journal article" date="2019" name="Int. J. Syst. Evol. Microbiol.">
        <title>The Global Catalogue of Microorganisms (GCM) 10K type strain sequencing project: providing services to taxonomists for standard genome sequencing and annotation.</title>
        <authorList>
            <consortium name="The Broad Institute Genomics Platform"/>
            <consortium name="The Broad Institute Genome Sequencing Center for Infectious Disease"/>
            <person name="Wu L."/>
            <person name="Ma J."/>
        </authorList>
    </citation>
    <scope>NUCLEOTIDE SEQUENCE [LARGE SCALE GENOMIC DNA]</scope>
    <source>
        <strain evidence="6">JCM 14309</strain>
    </source>
</reference>
<protein>
    <submittedName>
        <fullName evidence="5">Peptidase E</fullName>
    </submittedName>
</protein>
<keyword evidence="4" id="KW-0720">Serine protease</keyword>
<sequence length="225" mass="24394">MKLLLTSGGITNATIRSALTDVLGRPTDESRALYIPTAMHGHPSCTPQMTWQGIAGQGPAGRGLIDARWGSVGVLELTALPSIARERWLGWVQEADVLLAAGGDTMYLCHWMRTSGLAEVLPELSETVWVGMSAGSMVMTPRIGERFVTWPEPRGDDQTLGFVDFSLFPHLDYPGWDHQTAEKAAEWAETLTGGAYAIDDDTAIRVVDGDVDVVSEGRWLRLGAV</sequence>
<evidence type="ECO:0000256" key="3">
    <source>
        <dbReference type="ARBA" id="ARBA00022801"/>
    </source>
</evidence>
<evidence type="ECO:0000256" key="2">
    <source>
        <dbReference type="ARBA" id="ARBA00022670"/>
    </source>
</evidence>
<keyword evidence="2" id="KW-0645">Protease</keyword>
<dbReference type="InterPro" id="IPR029062">
    <property type="entry name" value="Class_I_gatase-like"/>
</dbReference>
<dbReference type="Gene3D" id="3.40.50.880">
    <property type="match status" value="1"/>
</dbReference>
<dbReference type="Pfam" id="PF03575">
    <property type="entry name" value="Peptidase_S51"/>
    <property type="match status" value="1"/>
</dbReference>
<keyword evidence="3" id="KW-0378">Hydrolase</keyword>
<comment type="similarity">
    <text evidence="1">Belongs to the peptidase S51 family.</text>
</comment>
<keyword evidence="6" id="KW-1185">Reference proteome</keyword>
<dbReference type="InterPro" id="IPR005320">
    <property type="entry name" value="Peptidase_S51"/>
</dbReference>
<name>A0ABP6LQR1_9MICC</name>
<dbReference type="RefSeq" id="WP_070158777.1">
    <property type="nucleotide sequence ID" value="NZ_BAAAVT010000004.1"/>
</dbReference>
<evidence type="ECO:0000256" key="4">
    <source>
        <dbReference type="ARBA" id="ARBA00022825"/>
    </source>
</evidence>
<dbReference type="SUPFAM" id="SSF52317">
    <property type="entry name" value="Class I glutamine amidotransferase-like"/>
    <property type="match status" value="1"/>
</dbReference>
<gene>
    <name evidence="5" type="ORF">GCM10010529_07670</name>
</gene>
<organism evidence="5 6">
    <name type="scientific">Nesterenkonia aethiopica</name>
    <dbReference type="NCBI Taxonomy" id="269144"/>
    <lineage>
        <taxon>Bacteria</taxon>
        <taxon>Bacillati</taxon>
        <taxon>Actinomycetota</taxon>
        <taxon>Actinomycetes</taxon>
        <taxon>Micrococcales</taxon>
        <taxon>Micrococcaceae</taxon>
        <taxon>Nesterenkonia</taxon>
    </lineage>
</organism>
<evidence type="ECO:0000313" key="6">
    <source>
        <dbReference type="Proteomes" id="UP001500236"/>
    </source>
</evidence>
<dbReference type="EMBL" id="BAAAVT010000004">
    <property type="protein sequence ID" value="GAA3056235.1"/>
    <property type="molecule type" value="Genomic_DNA"/>
</dbReference>
<evidence type="ECO:0000256" key="1">
    <source>
        <dbReference type="ARBA" id="ARBA00006534"/>
    </source>
</evidence>